<evidence type="ECO:0000259" key="4">
    <source>
        <dbReference type="Pfam" id="PF13399"/>
    </source>
</evidence>
<proteinExistence type="inferred from homology"/>
<dbReference type="PANTHER" id="PTHR33392">
    <property type="entry name" value="POLYISOPRENYL-TEICHOIC ACID--PEPTIDOGLYCAN TEICHOIC ACID TRANSFERASE TAGU"/>
    <property type="match status" value="1"/>
</dbReference>
<dbReference type="RefSeq" id="WP_241039689.1">
    <property type="nucleotide sequence ID" value="NZ_BAAAJF010000040.1"/>
</dbReference>
<evidence type="ECO:0000259" key="3">
    <source>
        <dbReference type="Pfam" id="PF03816"/>
    </source>
</evidence>
<keyword evidence="2" id="KW-0472">Membrane</keyword>
<organism evidence="5 6">
    <name type="scientific">Pseudonocardia alaniniphila</name>
    <dbReference type="NCBI Taxonomy" id="75291"/>
    <lineage>
        <taxon>Bacteria</taxon>
        <taxon>Bacillati</taxon>
        <taxon>Actinomycetota</taxon>
        <taxon>Actinomycetes</taxon>
        <taxon>Pseudonocardiales</taxon>
        <taxon>Pseudonocardiaceae</taxon>
        <taxon>Pseudonocardia</taxon>
    </lineage>
</organism>
<comment type="similarity">
    <text evidence="1">Belongs to the LytR/CpsA/Psr (LCP) family.</text>
</comment>
<feature type="transmembrane region" description="Helical" evidence="2">
    <location>
        <begin position="16"/>
        <end position="38"/>
    </location>
</feature>
<dbReference type="InterPro" id="IPR004474">
    <property type="entry name" value="LytR_CpsA_psr"/>
</dbReference>
<dbReference type="InterPro" id="IPR027381">
    <property type="entry name" value="LytR/CpsA/Psr_C"/>
</dbReference>
<protein>
    <submittedName>
        <fullName evidence="5">LCP family protein</fullName>
    </submittedName>
</protein>
<comment type="caution">
    <text evidence="5">The sequence shown here is derived from an EMBL/GenBank/DDBJ whole genome shotgun (WGS) entry which is preliminary data.</text>
</comment>
<dbReference type="Pfam" id="PF03816">
    <property type="entry name" value="LytR_cpsA_psr"/>
    <property type="match status" value="1"/>
</dbReference>
<gene>
    <name evidence="5" type="ORF">MMF94_25435</name>
</gene>
<keyword evidence="2" id="KW-0812">Transmembrane</keyword>
<feature type="domain" description="LytR/CpsA/Psr regulator C-terminal" evidence="4">
    <location>
        <begin position="374"/>
        <end position="456"/>
    </location>
</feature>
<evidence type="ECO:0000313" key="5">
    <source>
        <dbReference type="EMBL" id="MCH6169051.1"/>
    </source>
</evidence>
<evidence type="ECO:0000256" key="1">
    <source>
        <dbReference type="ARBA" id="ARBA00006068"/>
    </source>
</evidence>
<keyword evidence="6" id="KW-1185">Reference proteome</keyword>
<dbReference type="NCBIfam" id="TIGR00350">
    <property type="entry name" value="lytR_cpsA_psr"/>
    <property type="match status" value="1"/>
</dbReference>
<name>A0ABS9TKH9_9PSEU</name>
<dbReference type="Gene3D" id="3.30.70.2390">
    <property type="match status" value="1"/>
</dbReference>
<dbReference type="PANTHER" id="PTHR33392:SF6">
    <property type="entry name" value="POLYISOPRENYL-TEICHOIC ACID--PEPTIDOGLYCAN TEICHOIC ACID TRANSFERASE TAGU"/>
    <property type="match status" value="1"/>
</dbReference>
<accession>A0ABS9TKH9</accession>
<sequence>MATRDPKPRRTVKQRIQLVLVVASVLVMVLTGTAWGLYRDITAGITTTNVIAGGDDDDADNILLVGVDSRTDAQGNPLPPALQRLLSSGPDSGVLNSDTIILLHVPKDGGAAVAFSIPRDSYVNIPGYQRDKINAAYPATKALAAQQLVAQGVEDPKQVDAESSEKGRSTLIQTVEDLTGLHVDHYAEINLLGFYNLTEAIGGVDVCLKEPVNDPLSGARFQAGPQTISGASALAFVRQRHGLPEGDMSRIRRQQVFLAAVADKILSSGTLTNPSKLRSLISAAQQALVIDSGWDLLSFAQQASDIAAGNLEFLTIPTTGTESNARGDVVLVNPAQVKTFVDQRIEEQQRAAEEEQKAPPLPPARVDVIASRYVVDVQNGSNLTGMAAAVARRMRELGFVSGTVDNTGPTPTSVVRYTGSDRKAAQAVADQLGGIPVQSEGGVTPGHLAVLLGADFNPATLPAAADDAQARPVTAPSGAAAPITAAGVPCVD</sequence>
<dbReference type="InterPro" id="IPR050922">
    <property type="entry name" value="LytR/CpsA/Psr_CW_biosynth"/>
</dbReference>
<dbReference type="EMBL" id="JAKXMK010000023">
    <property type="protein sequence ID" value="MCH6169051.1"/>
    <property type="molecule type" value="Genomic_DNA"/>
</dbReference>
<dbReference type="Proteomes" id="UP001299970">
    <property type="component" value="Unassembled WGS sequence"/>
</dbReference>
<dbReference type="Pfam" id="PF13399">
    <property type="entry name" value="LytR_C"/>
    <property type="match status" value="1"/>
</dbReference>
<reference evidence="5 6" key="1">
    <citation type="submission" date="2022-03" db="EMBL/GenBank/DDBJ databases">
        <title>Pseudonocardia alaer sp. nov., a novel actinomycete isolated from reed forest soil.</title>
        <authorList>
            <person name="Wang L."/>
        </authorList>
    </citation>
    <scope>NUCLEOTIDE SEQUENCE [LARGE SCALE GENOMIC DNA]</scope>
    <source>
        <strain evidence="5 6">Y-16303</strain>
    </source>
</reference>
<dbReference type="Gene3D" id="3.40.630.190">
    <property type="entry name" value="LCP protein"/>
    <property type="match status" value="1"/>
</dbReference>
<evidence type="ECO:0000313" key="6">
    <source>
        <dbReference type="Proteomes" id="UP001299970"/>
    </source>
</evidence>
<feature type="domain" description="Cell envelope-related transcriptional attenuator" evidence="3">
    <location>
        <begin position="96"/>
        <end position="266"/>
    </location>
</feature>
<evidence type="ECO:0000256" key="2">
    <source>
        <dbReference type="SAM" id="Phobius"/>
    </source>
</evidence>
<keyword evidence="2" id="KW-1133">Transmembrane helix</keyword>